<evidence type="ECO:0000313" key="2">
    <source>
        <dbReference type="EMBL" id="CAI9273833.1"/>
    </source>
</evidence>
<proteinExistence type="predicted"/>
<name>A0AA35YH13_LACSI</name>
<sequence>MGRPKLDPDLTNWTGSRRGDRGGGTRSGRRGKRGGGRGSGGRGKRGRWNTKFGEGTSNLHEENMVTPTVESDNEEARDMESPEVDDEIRMDVKCDIDFMGQSNYTTQEILDCLGINEEELYEFEGLKHVPVDLNISQGFEFPSQLTVETLNENEEEGMDEEGME</sequence>
<dbReference type="EMBL" id="OX465078">
    <property type="protein sequence ID" value="CAI9273833.1"/>
    <property type="molecule type" value="Genomic_DNA"/>
</dbReference>
<gene>
    <name evidence="2" type="ORF">LSALG_LOCUS13959</name>
</gene>
<accession>A0AA35YH13</accession>
<organism evidence="2 3">
    <name type="scientific">Lactuca saligna</name>
    <name type="common">Willowleaf lettuce</name>
    <dbReference type="NCBI Taxonomy" id="75948"/>
    <lineage>
        <taxon>Eukaryota</taxon>
        <taxon>Viridiplantae</taxon>
        <taxon>Streptophyta</taxon>
        <taxon>Embryophyta</taxon>
        <taxon>Tracheophyta</taxon>
        <taxon>Spermatophyta</taxon>
        <taxon>Magnoliopsida</taxon>
        <taxon>eudicotyledons</taxon>
        <taxon>Gunneridae</taxon>
        <taxon>Pentapetalae</taxon>
        <taxon>asterids</taxon>
        <taxon>campanulids</taxon>
        <taxon>Asterales</taxon>
        <taxon>Asteraceae</taxon>
        <taxon>Cichorioideae</taxon>
        <taxon>Cichorieae</taxon>
        <taxon>Lactucinae</taxon>
        <taxon>Lactuca</taxon>
    </lineage>
</organism>
<feature type="region of interest" description="Disordered" evidence="1">
    <location>
        <begin position="1"/>
        <end position="85"/>
    </location>
</feature>
<dbReference type="Proteomes" id="UP001177003">
    <property type="component" value="Chromosome 2"/>
</dbReference>
<evidence type="ECO:0000313" key="3">
    <source>
        <dbReference type="Proteomes" id="UP001177003"/>
    </source>
</evidence>
<protein>
    <submittedName>
        <fullName evidence="2">Uncharacterized protein</fullName>
    </submittedName>
</protein>
<dbReference type="AlphaFoldDB" id="A0AA35YH13"/>
<evidence type="ECO:0000256" key="1">
    <source>
        <dbReference type="SAM" id="MobiDB-lite"/>
    </source>
</evidence>
<keyword evidence="3" id="KW-1185">Reference proteome</keyword>
<reference evidence="2" key="1">
    <citation type="submission" date="2023-04" db="EMBL/GenBank/DDBJ databases">
        <authorList>
            <person name="Vijverberg K."/>
            <person name="Xiong W."/>
            <person name="Schranz E."/>
        </authorList>
    </citation>
    <scope>NUCLEOTIDE SEQUENCE</scope>
</reference>